<dbReference type="InterPro" id="IPR008271">
    <property type="entry name" value="Ser/Thr_kinase_AS"/>
</dbReference>
<dbReference type="InterPro" id="IPR051175">
    <property type="entry name" value="CLK_kinases"/>
</dbReference>
<dbReference type="Proteomes" id="UP000325902">
    <property type="component" value="Unassembled WGS sequence"/>
</dbReference>
<dbReference type="Pfam" id="PF00069">
    <property type="entry name" value="Pkinase"/>
    <property type="match status" value="1"/>
</dbReference>
<evidence type="ECO:0000313" key="8">
    <source>
        <dbReference type="Proteomes" id="UP000325902"/>
    </source>
</evidence>
<evidence type="ECO:0000256" key="5">
    <source>
        <dbReference type="ARBA" id="ARBA00022840"/>
    </source>
</evidence>
<dbReference type="InterPro" id="IPR011009">
    <property type="entry name" value="Kinase-like_dom_sf"/>
</dbReference>
<evidence type="ECO:0000256" key="2">
    <source>
        <dbReference type="ARBA" id="ARBA00022679"/>
    </source>
</evidence>
<dbReference type="PROSITE" id="PS50011">
    <property type="entry name" value="PROTEIN_KINASE_DOM"/>
    <property type="match status" value="1"/>
</dbReference>
<keyword evidence="1" id="KW-0723">Serine/threonine-protein kinase</keyword>
<evidence type="ECO:0000256" key="4">
    <source>
        <dbReference type="ARBA" id="ARBA00022777"/>
    </source>
</evidence>
<dbReference type="SUPFAM" id="SSF56112">
    <property type="entry name" value="Protein kinase-like (PK-like)"/>
    <property type="match status" value="1"/>
</dbReference>
<organism evidence="7 8">
    <name type="scientific">Lasiodiplodia theobromae</name>
    <dbReference type="NCBI Taxonomy" id="45133"/>
    <lineage>
        <taxon>Eukaryota</taxon>
        <taxon>Fungi</taxon>
        <taxon>Dikarya</taxon>
        <taxon>Ascomycota</taxon>
        <taxon>Pezizomycotina</taxon>
        <taxon>Dothideomycetes</taxon>
        <taxon>Dothideomycetes incertae sedis</taxon>
        <taxon>Botryosphaeriales</taxon>
        <taxon>Botryosphaeriaceae</taxon>
        <taxon>Lasiodiplodia</taxon>
    </lineage>
</organism>
<dbReference type="InterPro" id="IPR000719">
    <property type="entry name" value="Prot_kinase_dom"/>
</dbReference>
<keyword evidence="5" id="KW-0067">ATP-binding</keyword>
<keyword evidence="2" id="KW-0808">Transferase</keyword>
<reference evidence="7 8" key="1">
    <citation type="journal article" date="2019" name="Sci. Rep.">
        <title>A multi-omics analysis of the grapevine pathogen Lasiodiplodia theobromae reveals that temperature affects the expression of virulence- and pathogenicity-related genes.</title>
        <authorList>
            <person name="Felix C."/>
            <person name="Meneses R."/>
            <person name="Goncalves M.F.M."/>
            <person name="Tilleman L."/>
            <person name="Duarte A.S."/>
            <person name="Jorrin-Novo J.V."/>
            <person name="Van de Peer Y."/>
            <person name="Deforce D."/>
            <person name="Van Nieuwerburgh F."/>
            <person name="Esteves A.C."/>
            <person name="Alves A."/>
        </authorList>
    </citation>
    <scope>NUCLEOTIDE SEQUENCE [LARGE SCALE GENOMIC DNA]</scope>
    <source>
        <strain evidence="7 8">LA-SOL3</strain>
    </source>
</reference>
<accession>A0A5N5D8J0</accession>
<feature type="domain" description="Protein kinase" evidence="6">
    <location>
        <begin position="1"/>
        <end position="198"/>
    </location>
</feature>
<sequence>MLKPFCFYLLNALDFLHTEAGLIHTDIKASNILLENKDEDVLPDMEKIETEHPSERKVMDEQRTIYKSRRMPKPKSWGYPILCDFGEARFAERKYAEYIMPEIYRAPEVILEMEWDYKVDIWNFGVMIWDLYEGKHLFDSRTDEGELSNIKHLSQIVAYLGPPPREFLEKDGSAFLFFGENGTSFSIETCTEVLTKFA</sequence>
<comment type="caution">
    <text evidence="7">The sequence shown here is derived from an EMBL/GenBank/DDBJ whole genome shotgun (WGS) entry which is preliminary data.</text>
</comment>
<dbReference type="Gene3D" id="1.10.510.10">
    <property type="entry name" value="Transferase(Phosphotransferase) domain 1"/>
    <property type="match status" value="1"/>
</dbReference>
<dbReference type="PANTHER" id="PTHR45646">
    <property type="entry name" value="SERINE/THREONINE-PROTEIN KINASE DOA-RELATED"/>
    <property type="match status" value="1"/>
</dbReference>
<dbReference type="AlphaFoldDB" id="A0A5N5D8J0"/>
<dbReference type="PROSITE" id="PS00108">
    <property type="entry name" value="PROTEIN_KINASE_ST"/>
    <property type="match status" value="1"/>
</dbReference>
<keyword evidence="3" id="KW-0547">Nucleotide-binding</keyword>
<dbReference type="EMBL" id="VCHE01000048">
    <property type="protein sequence ID" value="KAB2574123.1"/>
    <property type="molecule type" value="Genomic_DNA"/>
</dbReference>
<evidence type="ECO:0000259" key="6">
    <source>
        <dbReference type="PROSITE" id="PS50011"/>
    </source>
</evidence>
<dbReference type="GO" id="GO:0004674">
    <property type="term" value="F:protein serine/threonine kinase activity"/>
    <property type="evidence" value="ECO:0007669"/>
    <property type="project" value="UniProtKB-KW"/>
</dbReference>
<keyword evidence="4 7" id="KW-0418">Kinase</keyword>
<dbReference type="GO" id="GO:0043484">
    <property type="term" value="P:regulation of RNA splicing"/>
    <property type="evidence" value="ECO:0007669"/>
    <property type="project" value="TreeGrafter"/>
</dbReference>
<evidence type="ECO:0000256" key="1">
    <source>
        <dbReference type="ARBA" id="ARBA00022527"/>
    </source>
</evidence>
<dbReference type="OrthoDB" id="5979581at2759"/>
<name>A0A5N5D8J0_9PEZI</name>
<keyword evidence="8" id="KW-1185">Reference proteome</keyword>
<evidence type="ECO:0000313" key="7">
    <source>
        <dbReference type="EMBL" id="KAB2574123.1"/>
    </source>
</evidence>
<dbReference type="GO" id="GO:0005524">
    <property type="term" value="F:ATP binding"/>
    <property type="evidence" value="ECO:0007669"/>
    <property type="project" value="UniProtKB-KW"/>
</dbReference>
<proteinExistence type="predicted"/>
<protein>
    <submittedName>
        <fullName evidence="7">Putative serine/threonine-protein kinase dyrk2</fullName>
    </submittedName>
</protein>
<evidence type="ECO:0000256" key="3">
    <source>
        <dbReference type="ARBA" id="ARBA00022741"/>
    </source>
</evidence>
<gene>
    <name evidence="7" type="primary">dyrk2</name>
    <name evidence="7" type="ORF">DBV05_g7259</name>
</gene>
<dbReference type="GO" id="GO:0005634">
    <property type="term" value="C:nucleus"/>
    <property type="evidence" value="ECO:0007669"/>
    <property type="project" value="TreeGrafter"/>
</dbReference>
<dbReference type="PANTHER" id="PTHR45646:SF11">
    <property type="entry name" value="SERINE_THREONINE-PROTEIN KINASE DOA"/>
    <property type="match status" value="1"/>
</dbReference>